<proteinExistence type="predicted"/>
<gene>
    <name evidence="2" type="ORF">SDC9_186565</name>
</gene>
<comment type="caution">
    <text evidence="2">The sequence shown here is derived from an EMBL/GenBank/DDBJ whole genome shotgun (WGS) entry which is preliminary data.</text>
</comment>
<protein>
    <submittedName>
        <fullName evidence="2">Uncharacterized protein</fullName>
    </submittedName>
</protein>
<reference evidence="2" key="1">
    <citation type="submission" date="2019-08" db="EMBL/GenBank/DDBJ databases">
        <authorList>
            <person name="Kucharzyk K."/>
            <person name="Murdoch R.W."/>
            <person name="Higgins S."/>
            <person name="Loffler F."/>
        </authorList>
    </citation>
    <scope>NUCLEOTIDE SEQUENCE</scope>
</reference>
<dbReference type="EMBL" id="VSSQ01094625">
    <property type="protein sequence ID" value="MPN39039.1"/>
    <property type="molecule type" value="Genomic_DNA"/>
</dbReference>
<keyword evidence="1" id="KW-0812">Transmembrane</keyword>
<accession>A0A645HLD4</accession>
<organism evidence="2">
    <name type="scientific">bioreactor metagenome</name>
    <dbReference type="NCBI Taxonomy" id="1076179"/>
    <lineage>
        <taxon>unclassified sequences</taxon>
        <taxon>metagenomes</taxon>
        <taxon>ecological metagenomes</taxon>
    </lineage>
</organism>
<keyword evidence="1" id="KW-1133">Transmembrane helix</keyword>
<name>A0A645HLD4_9ZZZZ</name>
<evidence type="ECO:0000256" key="1">
    <source>
        <dbReference type="SAM" id="Phobius"/>
    </source>
</evidence>
<keyword evidence="1" id="KW-0472">Membrane</keyword>
<sequence length="106" mass="11403">MIATRMTATVVVIPNSEVFNAAKASKLPAKARPAFRVNNTLTKALLQTASTPAMSTSAAKKTGIVAVKTMVKAELATSYKIQLFSALFSFIPFPHYIFIILEKPTG</sequence>
<dbReference type="AlphaFoldDB" id="A0A645HLD4"/>
<evidence type="ECO:0000313" key="2">
    <source>
        <dbReference type="EMBL" id="MPN39039.1"/>
    </source>
</evidence>
<feature type="transmembrane region" description="Helical" evidence="1">
    <location>
        <begin position="81"/>
        <end position="101"/>
    </location>
</feature>